<evidence type="ECO:0000313" key="1">
    <source>
        <dbReference type="EMBL" id="ACV50128.1"/>
    </source>
</evidence>
<dbReference type="EMBL" id="GQ357915">
    <property type="protein sequence ID" value="ACV50128.1"/>
    <property type="molecule type" value="Genomic_DNA"/>
</dbReference>
<reference evidence="2" key="1">
    <citation type="submission" date="2009-07" db="EMBL/GenBank/DDBJ databases">
        <authorList>
            <person name="Kropinski A.M."/>
            <person name="Villegas A."/>
            <person name="Lingohr E.J."/>
        </authorList>
    </citation>
    <scope>NUCLEOTIDE SEQUENCE [LARGE SCALE GENOMIC DNA]</scope>
</reference>
<dbReference type="RefSeq" id="YP_003358960.1">
    <property type="nucleotide sequence ID" value="NC_013697.1"/>
</dbReference>
<accession>C9DG77</accession>
<dbReference type="GeneID" id="8684054"/>
<organismHost>
    <name type="scientific">Delftia acidovorans</name>
    <name type="common">Pseudomonas acidovorans</name>
    <name type="synonym">Comamonas acidovorans</name>
    <dbReference type="NCBI Taxonomy" id="80866"/>
</organismHost>
<proteinExistence type="predicted"/>
<dbReference type="KEGG" id="vg:8684054"/>
<name>C9DG77_BPW14</name>
<keyword evidence="2" id="KW-1185">Reference proteome</keyword>
<dbReference type="Proteomes" id="UP000008986">
    <property type="component" value="Segment"/>
</dbReference>
<protein>
    <submittedName>
        <fullName evidence="1">Uncharacterized protein</fullName>
    </submittedName>
</protein>
<gene>
    <name evidence="1" type="primary">106</name>
</gene>
<evidence type="ECO:0000313" key="2">
    <source>
        <dbReference type="Proteomes" id="UP000008986"/>
    </source>
</evidence>
<sequence>MTEMTAMQLVQRSLKRKVEANDKIIAKLSADLLKDADYHMRWADSAMEAAAFNRVAKELLSRMEEPDNKVTIENALEYYSRARDVAVLGLTSQSTSQCTNAMNMFRLAAMGQIIELLQG</sequence>
<organism evidence="1 2">
    <name type="scientific">Delftia phage PhiW-14</name>
    <name type="common">Deftia acidovorans bacteriophage phiW-14</name>
    <dbReference type="NCBI Taxonomy" id="665032"/>
    <lineage>
        <taxon>Viruses</taxon>
        <taxon>Duplodnaviria</taxon>
        <taxon>Heunggongvirae</taxon>
        <taxon>Uroviricota</taxon>
        <taxon>Caudoviricetes</taxon>
        <taxon>Ionavirus</taxon>
        <taxon>Ionavirus W14</taxon>
    </lineage>
</organism>